<organism evidence="1 2">
    <name type="scientific">Ancylobacter oerskovii</name>
    <dbReference type="NCBI Taxonomy" id="459519"/>
    <lineage>
        <taxon>Bacteria</taxon>
        <taxon>Pseudomonadati</taxon>
        <taxon>Pseudomonadota</taxon>
        <taxon>Alphaproteobacteria</taxon>
        <taxon>Hyphomicrobiales</taxon>
        <taxon>Xanthobacteraceae</taxon>
        <taxon>Ancylobacter</taxon>
    </lineage>
</organism>
<dbReference type="SUPFAM" id="SSF53187">
    <property type="entry name" value="Zn-dependent exopeptidases"/>
    <property type="match status" value="1"/>
</dbReference>
<comment type="caution">
    <text evidence="1">The sequence shown here is derived from an EMBL/GenBank/DDBJ whole genome shotgun (WGS) entry which is preliminary data.</text>
</comment>
<dbReference type="Pfam" id="PF05013">
    <property type="entry name" value="FGase"/>
    <property type="match status" value="1"/>
</dbReference>
<dbReference type="InterPro" id="IPR010247">
    <property type="entry name" value="HutG_amidohyd"/>
</dbReference>
<accession>A0ABW4YVE5</accession>
<keyword evidence="2" id="KW-1185">Reference proteome</keyword>
<dbReference type="RefSeq" id="WP_213353202.1">
    <property type="nucleotide sequence ID" value="NZ_JAHBGB010000033.1"/>
</dbReference>
<proteinExistence type="predicted"/>
<dbReference type="Proteomes" id="UP001597299">
    <property type="component" value="Unassembled WGS sequence"/>
</dbReference>
<keyword evidence="1" id="KW-0378">Hydrolase</keyword>
<dbReference type="EC" id="3.5.1.68" evidence="1"/>
<dbReference type="EMBL" id="JBHUHD010000001">
    <property type="protein sequence ID" value="MFD2140128.1"/>
    <property type="molecule type" value="Genomic_DNA"/>
</dbReference>
<dbReference type="NCBIfam" id="TIGR02017">
    <property type="entry name" value="hutG_amidohyd"/>
    <property type="match status" value="1"/>
</dbReference>
<gene>
    <name evidence="1" type="primary">hutG</name>
    <name evidence="1" type="ORF">ACFSNC_06945</name>
</gene>
<dbReference type="Gene3D" id="3.40.630.40">
    <property type="entry name" value="Zn-dependent exopeptidases"/>
    <property type="match status" value="1"/>
</dbReference>
<dbReference type="InterPro" id="IPR007709">
    <property type="entry name" value="N-FG_amidohydro"/>
</dbReference>
<reference evidence="2" key="1">
    <citation type="journal article" date="2019" name="Int. J. Syst. Evol. Microbiol.">
        <title>The Global Catalogue of Microorganisms (GCM) 10K type strain sequencing project: providing services to taxonomists for standard genome sequencing and annotation.</title>
        <authorList>
            <consortium name="The Broad Institute Genomics Platform"/>
            <consortium name="The Broad Institute Genome Sequencing Center for Infectious Disease"/>
            <person name="Wu L."/>
            <person name="Ma J."/>
        </authorList>
    </citation>
    <scope>NUCLEOTIDE SEQUENCE [LARGE SCALE GENOMIC DNA]</scope>
    <source>
        <strain evidence="2">CCM 7435</strain>
    </source>
</reference>
<dbReference type="GO" id="GO:0050129">
    <property type="term" value="F:N-formylglutamate deformylase activity"/>
    <property type="evidence" value="ECO:0007669"/>
    <property type="project" value="UniProtKB-EC"/>
</dbReference>
<sequence>MTHNAHPAFLTVIRGTAPLVVSLPHTGTDIPDDIAGNLVSPWLARKDCDWWIERLYDFAAGMGASVVRTSVSRTAIDVNRDPSGVSLYPGQATTELCPTTSFDGEPLYQPGKGPDVATRRAAYFDPYHAALAAEIEHARAAHGTVVLYDCHSIRSVIPRLFEGTLPNFNIGTNSGASCAPELQAAVEAICDATAFSRVSNGRFKGGYITRHYGTPERGVHAVQMELACRTYMPDPAGPVGPDNWPAPYDPAHAASVRSALAAIFEACLAFARSRA</sequence>
<evidence type="ECO:0000313" key="1">
    <source>
        <dbReference type="EMBL" id="MFD2140128.1"/>
    </source>
</evidence>
<protein>
    <submittedName>
        <fullName evidence="1">N-formylglutamate deformylase</fullName>
        <ecNumber evidence="1">3.5.1.68</ecNumber>
    </submittedName>
</protein>
<evidence type="ECO:0000313" key="2">
    <source>
        <dbReference type="Proteomes" id="UP001597299"/>
    </source>
</evidence>
<name>A0ABW4YVE5_9HYPH</name>